<feature type="chain" id="PRO_5035851075" evidence="2">
    <location>
        <begin position="22"/>
        <end position="701"/>
    </location>
</feature>
<sequence length="701" mass="77231">MSANLHFLLALYLHLIMLFHQWRIICLYRNWIPEYHCQGDPQTLELGGQARFLYHEPPYVAFGVRNTIVVISTSPPASKENVVIWNSADKQLQITSAMHIYSDDPDERFVLAGGVARLVCAKTQMNHSYFLEDSRLLLDGVVCSFWLQPSNPIHVWTRVQSGSKLWASLLSRQLNSEVLFASTVLSSNEGIHHIDASTQVGLVAGFSDHQSSESSSTTADYFVDQKKPWISRFCFSTTPSTHASSSHPQTHPAWAPQVPVKQALHGWLSNSESSLWFGGHVQFHRVAAIGQKYFYVILTEDDIVSASVPTDSESIFRTVRVTRIARVCQNDPGQGKAGEFLATNGVFSTFRKIRLQCRVDHSLGASTDENKSLGADHSPQLELTRALAVSELVPTDDGRDHVFYAVMTTSDPITGILGICAFSLRSVDEALNRPQVFTWQTLDSDNWLQRFWRTVLPLTGWSSATDDEFTYSTWSSYPTPGSSTLRIVGNTPMIEAITKSAETCSPTPLPEYYARFATLHPLIASSTLAFESAPDGTRRFTGNALSAFTVPHTVEGGLNLPTSLTVKWATHDGVDVIHIGTDDGRVLIMATGFALTSTQQGAVADEQVTPGQPFANRVPKHAAATYNAPFRLLVQLNATLSVKKVFLGGALSQHTTELPPIIVVTELSLKIFTIVRTNCQRIETARSPGEAQLLTAQKASN</sequence>
<feature type="non-terminal residue" evidence="4">
    <location>
        <position position="701"/>
    </location>
</feature>
<comment type="caution">
    <text evidence="1">Lacks conserved residue(s) required for the propagation of feature annotation.</text>
</comment>
<evidence type="ECO:0000313" key="4">
    <source>
        <dbReference type="EMBL" id="KAG5454362.1"/>
    </source>
</evidence>
<reference evidence="4 5" key="2">
    <citation type="journal article" date="2021" name="Genomics">
        <title>High-quality reference genome for Clonorchis sinensis.</title>
        <authorList>
            <person name="Young N.D."/>
            <person name="Stroehlein A.J."/>
            <person name="Kinkar L."/>
            <person name="Wang T."/>
            <person name="Sohn W.M."/>
            <person name="Chang B.C.H."/>
            <person name="Kaur P."/>
            <person name="Weisz D."/>
            <person name="Dudchenko O."/>
            <person name="Aiden E.L."/>
            <person name="Korhonen P.K."/>
            <person name="Gasser R.B."/>
        </authorList>
    </citation>
    <scope>NUCLEOTIDE SEQUENCE [LARGE SCALE GENOMIC DNA]</scope>
    <source>
        <strain evidence="4">Cs-k2</strain>
    </source>
</reference>
<reference evidence="4 5" key="1">
    <citation type="journal article" date="2018" name="Biotechnol. Adv.">
        <title>Improved genomic resources and new bioinformatic workflow for the carcinogenic parasite Clonorchis sinensis: Biotechnological implications.</title>
        <authorList>
            <person name="Wang D."/>
            <person name="Korhonen P.K."/>
            <person name="Gasser R.B."/>
            <person name="Young N.D."/>
        </authorList>
    </citation>
    <scope>NUCLEOTIDE SEQUENCE [LARGE SCALE GENOMIC DNA]</scope>
    <source>
        <strain evidence="4">Cs-k2</strain>
    </source>
</reference>
<dbReference type="InterPro" id="IPR015943">
    <property type="entry name" value="WD40/YVTN_repeat-like_dom_sf"/>
</dbReference>
<evidence type="ECO:0000256" key="1">
    <source>
        <dbReference type="PROSITE-ProRule" id="PRU00352"/>
    </source>
</evidence>
<organism evidence="4 5">
    <name type="scientific">Clonorchis sinensis</name>
    <name type="common">Chinese liver fluke</name>
    <dbReference type="NCBI Taxonomy" id="79923"/>
    <lineage>
        <taxon>Eukaryota</taxon>
        <taxon>Metazoa</taxon>
        <taxon>Spiralia</taxon>
        <taxon>Lophotrochozoa</taxon>
        <taxon>Platyhelminthes</taxon>
        <taxon>Trematoda</taxon>
        <taxon>Digenea</taxon>
        <taxon>Opisthorchiida</taxon>
        <taxon>Opisthorchiata</taxon>
        <taxon>Opisthorchiidae</taxon>
        <taxon>Clonorchis</taxon>
    </lineage>
</organism>
<dbReference type="OrthoDB" id="6253915at2759"/>
<name>A0A8T1MZR1_CLOSI</name>
<dbReference type="Gene3D" id="2.130.10.10">
    <property type="entry name" value="YVTN repeat-like/Quinoprotein amine dehydrogenase"/>
    <property type="match status" value="1"/>
</dbReference>
<keyword evidence="2" id="KW-0732">Signal</keyword>
<accession>A0A8T1MZR1</accession>
<dbReference type="Proteomes" id="UP000286415">
    <property type="component" value="Unassembled WGS sequence"/>
</dbReference>
<dbReference type="SMART" id="SM00630">
    <property type="entry name" value="Sema"/>
    <property type="match status" value="1"/>
</dbReference>
<gene>
    <name evidence="4" type="ORF">CSKR_113908</name>
</gene>
<evidence type="ECO:0000259" key="3">
    <source>
        <dbReference type="PROSITE" id="PS51004"/>
    </source>
</evidence>
<comment type="caution">
    <text evidence="4">The sequence shown here is derived from an EMBL/GenBank/DDBJ whole genome shotgun (WGS) entry which is preliminary data.</text>
</comment>
<evidence type="ECO:0000313" key="5">
    <source>
        <dbReference type="Proteomes" id="UP000286415"/>
    </source>
</evidence>
<keyword evidence="5" id="KW-1185">Reference proteome</keyword>
<dbReference type="InterPro" id="IPR036352">
    <property type="entry name" value="Semap_dom_sf"/>
</dbReference>
<dbReference type="InterPro" id="IPR001627">
    <property type="entry name" value="Semap_dom"/>
</dbReference>
<dbReference type="SUPFAM" id="SSF101912">
    <property type="entry name" value="Sema domain"/>
    <property type="match status" value="1"/>
</dbReference>
<proteinExistence type="predicted"/>
<dbReference type="PROSITE" id="PS51004">
    <property type="entry name" value="SEMA"/>
    <property type="match status" value="1"/>
</dbReference>
<protein>
    <submittedName>
        <fullName evidence="4">Semaphorin-3D</fullName>
    </submittedName>
</protein>
<feature type="domain" description="Sema" evidence="3">
    <location>
        <begin position="322"/>
        <end position="638"/>
    </location>
</feature>
<feature type="signal peptide" evidence="2">
    <location>
        <begin position="1"/>
        <end position="21"/>
    </location>
</feature>
<dbReference type="AlphaFoldDB" id="A0A8T1MZR1"/>
<evidence type="ECO:0000256" key="2">
    <source>
        <dbReference type="SAM" id="SignalP"/>
    </source>
</evidence>
<dbReference type="EMBL" id="NIRI02000010">
    <property type="protein sequence ID" value="KAG5454362.1"/>
    <property type="molecule type" value="Genomic_DNA"/>
</dbReference>